<keyword evidence="3" id="KW-1185">Reference proteome</keyword>
<dbReference type="STRING" id="1450535.A0A317XE66"/>
<dbReference type="RefSeq" id="XP_025471611.1">
    <property type="nucleotide sequence ID" value="XM_025616993.1"/>
</dbReference>
<protein>
    <submittedName>
        <fullName evidence="2">Uncharacterized protein</fullName>
    </submittedName>
</protein>
<dbReference type="GeneID" id="37119136"/>
<comment type="caution">
    <text evidence="2">The sequence shown here is derived from an EMBL/GenBank/DDBJ whole genome shotgun (WGS) entry which is preliminary data.</text>
</comment>
<feature type="transmembrane region" description="Helical" evidence="1">
    <location>
        <begin position="523"/>
        <end position="544"/>
    </location>
</feature>
<organism evidence="2 3">
    <name type="scientific">Aspergillus sclerotioniger CBS 115572</name>
    <dbReference type="NCBI Taxonomy" id="1450535"/>
    <lineage>
        <taxon>Eukaryota</taxon>
        <taxon>Fungi</taxon>
        <taxon>Dikarya</taxon>
        <taxon>Ascomycota</taxon>
        <taxon>Pezizomycotina</taxon>
        <taxon>Eurotiomycetes</taxon>
        <taxon>Eurotiomycetidae</taxon>
        <taxon>Eurotiales</taxon>
        <taxon>Aspergillaceae</taxon>
        <taxon>Aspergillus</taxon>
        <taxon>Aspergillus subgen. Circumdati</taxon>
    </lineage>
</organism>
<name>A0A317XE66_9EURO</name>
<feature type="transmembrane region" description="Helical" evidence="1">
    <location>
        <begin position="64"/>
        <end position="84"/>
    </location>
</feature>
<proteinExistence type="predicted"/>
<sequence length="637" mass="70225">MPSPTQRILLETLNGQHDTYVDVSEAEPLNVQNSCEPRDTVVNKLTDNVDFPDQAWKAGRTMKVLVTISALLPLPLCLYLLYRINFGAGITGSPLQFVENNRASLQIIVSLLSAMLSIMNVFVRTTILKFMWQVRFMKSYISMTDLKFFEAIVSRHFGVDHPGTRRLSLLIILLSLPSFLWVGPLTPVLTTETTSIEGGLQIPAYSNASGTNWDNNDFAFLQDCTSYVEYQVMFSKCPAASLSGQLLTSASQASITKQFNSLHLQAKNDNTQYSYAGRSYGVGSSVGFQSFSHYSTSNITSYSYFEPGYQTSVRCIHNSSSQWHLQEVTAGNAGAGIPWIYYAIGTFPNTHPGAGAGFFSVTGLGGDASIVALETRVDEGQHVIQLAAGENYSYLNQTQCWITYAPTLFQVDVTVFSRIIIVRPIVESQFDPTGGLAATGTYQLGAVGRINTSLYISLIGQALKSNIDLYRVDNFTALADSMAAMIDDILVFVGSAQYYITQDTQKTNVAITYNALKLGKARYIYATCAVCIVLLLLATVVDLIRTHWWRQLPRFDFTDMPSVITGSAIAGKQIMRFSNEEKDDSKRPREFEVNSDILLRLGSVSVSMETVAGGSKTREQVAAIGMVPPPLYSIHEY</sequence>
<gene>
    <name evidence="2" type="ORF">BO94DRAFT_621297</name>
</gene>
<feature type="transmembrane region" description="Helical" evidence="1">
    <location>
        <begin position="167"/>
        <end position="186"/>
    </location>
</feature>
<reference evidence="2 3" key="1">
    <citation type="submission" date="2016-12" db="EMBL/GenBank/DDBJ databases">
        <title>The genomes of Aspergillus section Nigri reveals drivers in fungal speciation.</title>
        <authorList>
            <consortium name="DOE Joint Genome Institute"/>
            <person name="Vesth T.C."/>
            <person name="Nybo J."/>
            <person name="Theobald S."/>
            <person name="Brandl J."/>
            <person name="Frisvad J.C."/>
            <person name="Nielsen K.F."/>
            <person name="Lyhne E.K."/>
            <person name="Kogle M.E."/>
            <person name="Kuo A."/>
            <person name="Riley R."/>
            <person name="Clum A."/>
            <person name="Nolan M."/>
            <person name="Lipzen A."/>
            <person name="Salamov A."/>
            <person name="Henrissat B."/>
            <person name="Wiebenga A."/>
            <person name="De Vries R.P."/>
            <person name="Grigoriev I.V."/>
            <person name="Mortensen U.H."/>
            <person name="Andersen M.R."/>
            <person name="Baker S.E."/>
        </authorList>
    </citation>
    <scope>NUCLEOTIDE SEQUENCE [LARGE SCALE GENOMIC DNA]</scope>
    <source>
        <strain evidence="2 3">CBS 115572</strain>
    </source>
</reference>
<evidence type="ECO:0000313" key="2">
    <source>
        <dbReference type="EMBL" id="PWY94850.1"/>
    </source>
</evidence>
<keyword evidence="1" id="KW-0812">Transmembrane</keyword>
<accession>A0A317XE66</accession>
<feature type="transmembrane region" description="Helical" evidence="1">
    <location>
        <begin position="104"/>
        <end position="123"/>
    </location>
</feature>
<dbReference type="AlphaFoldDB" id="A0A317XE66"/>
<dbReference type="OrthoDB" id="529273at2759"/>
<dbReference type="EMBL" id="MSFK01000004">
    <property type="protein sequence ID" value="PWY94850.1"/>
    <property type="molecule type" value="Genomic_DNA"/>
</dbReference>
<evidence type="ECO:0000313" key="3">
    <source>
        <dbReference type="Proteomes" id="UP000246702"/>
    </source>
</evidence>
<evidence type="ECO:0000256" key="1">
    <source>
        <dbReference type="SAM" id="Phobius"/>
    </source>
</evidence>
<dbReference type="Proteomes" id="UP000246702">
    <property type="component" value="Unassembled WGS sequence"/>
</dbReference>
<keyword evidence="1" id="KW-1133">Transmembrane helix</keyword>
<keyword evidence="1" id="KW-0472">Membrane</keyword>